<dbReference type="RefSeq" id="WP_344034253.1">
    <property type="nucleotide sequence ID" value="NZ_BAAAKE010000001.1"/>
</dbReference>
<feature type="compositionally biased region" description="Low complexity" evidence="1">
    <location>
        <begin position="133"/>
        <end position="195"/>
    </location>
</feature>
<feature type="region of interest" description="Disordered" evidence="1">
    <location>
        <begin position="122"/>
        <end position="195"/>
    </location>
</feature>
<dbReference type="EMBL" id="JBHSJB010000011">
    <property type="protein sequence ID" value="MFC5054441.1"/>
    <property type="molecule type" value="Genomic_DNA"/>
</dbReference>
<proteinExistence type="predicted"/>
<accession>A0ABV9XWC6</accession>
<gene>
    <name evidence="3" type="ORF">ACFPFM_11825</name>
</gene>
<evidence type="ECO:0000256" key="2">
    <source>
        <dbReference type="SAM" id="SignalP"/>
    </source>
</evidence>
<feature type="chain" id="PRO_5045613833" description="SH3 domain-containing protein" evidence="2">
    <location>
        <begin position="26"/>
        <end position="195"/>
    </location>
</feature>
<organism evidence="3 4">
    <name type="scientific">Saccharothrix xinjiangensis</name>
    <dbReference type="NCBI Taxonomy" id="204798"/>
    <lineage>
        <taxon>Bacteria</taxon>
        <taxon>Bacillati</taxon>
        <taxon>Actinomycetota</taxon>
        <taxon>Actinomycetes</taxon>
        <taxon>Pseudonocardiales</taxon>
        <taxon>Pseudonocardiaceae</taxon>
        <taxon>Saccharothrix</taxon>
    </lineage>
</organism>
<reference evidence="4" key="1">
    <citation type="journal article" date="2019" name="Int. J. Syst. Evol. Microbiol.">
        <title>The Global Catalogue of Microorganisms (GCM) 10K type strain sequencing project: providing services to taxonomists for standard genome sequencing and annotation.</title>
        <authorList>
            <consortium name="The Broad Institute Genomics Platform"/>
            <consortium name="The Broad Institute Genome Sequencing Center for Infectious Disease"/>
            <person name="Wu L."/>
            <person name="Ma J."/>
        </authorList>
    </citation>
    <scope>NUCLEOTIDE SEQUENCE [LARGE SCALE GENOMIC DNA]</scope>
    <source>
        <strain evidence="4">KCTC 12848</strain>
    </source>
</reference>
<dbReference type="Proteomes" id="UP001595833">
    <property type="component" value="Unassembled WGS sequence"/>
</dbReference>
<evidence type="ECO:0000313" key="3">
    <source>
        <dbReference type="EMBL" id="MFC5054441.1"/>
    </source>
</evidence>
<evidence type="ECO:0000313" key="4">
    <source>
        <dbReference type="Proteomes" id="UP001595833"/>
    </source>
</evidence>
<name>A0ABV9XWC6_9PSEU</name>
<evidence type="ECO:0008006" key="5">
    <source>
        <dbReference type="Google" id="ProtNLM"/>
    </source>
</evidence>
<protein>
    <recommendedName>
        <fullName evidence="5">SH3 domain-containing protein</fullName>
    </recommendedName>
</protein>
<keyword evidence="2" id="KW-0732">Signal</keyword>
<sequence>MRIVTTAAAAAAAVAAAVVATGVAAATPSAEVGASGPAQYSARAWHDVKVRHCPSTACTQAPGSPILAGWTVGAYCWVHGESVTDFGYTNDVWLNVGRQDGGTQWSSAIYFAGDEYAGLPRDARCADAPKPPTTTTTPRPTTTTTTTTQAPTTTPRPTTTTAFPTTTAPPTATVPPTTAFPTTAFPTTTAAPTRS</sequence>
<keyword evidence="4" id="KW-1185">Reference proteome</keyword>
<feature type="signal peptide" evidence="2">
    <location>
        <begin position="1"/>
        <end position="25"/>
    </location>
</feature>
<comment type="caution">
    <text evidence="3">The sequence shown here is derived from an EMBL/GenBank/DDBJ whole genome shotgun (WGS) entry which is preliminary data.</text>
</comment>
<evidence type="ECO:0000256" key="1">
    <source>
        <dbReference type="SAM" id="MobiDB-lite"/>
    </source>
</evidence>